<dbReference type="InterPro" id="IPR036264">
    <property type="entry name" value="Bact_exopeptidase_dim_dom"/>
</dbReference>
<evidence type="ECO:0000313" key="5">
    <source>
        <dbReference type="EMBL" id="HFX14378.1"/>
    </source>
</evidence>
<comment type="similarity">
    <text evidence="1">Belongs to the peptidase M20 family.</text>
</comment>
<evidence type="ECO:0000256" key="1">
    <source>
        <dbReference type="ARBA" id="ARBA00006153"/>
    </source>
</evidence>
<dbReference type="SUPFAM" id="SSF55031">
    <property type="entry name" value="Bacterial exopeptidase dimerisation domain"/>
    <property type="match status" value="1"/>
</dbReference>
<dbReference type="Pfam" id="PF07687">
    <property type="entry name" value="M20_dimer"/>
    <property type="match status" value="1"/>
</dbReference>
<dbReference type="InterPro" id="IPR011650">
    <property type="entry name" value="Peptidase_M20_dimer"/>
</dbReference>
<keyword evidence="3" id="KW-0464">Manganese</keyword>
<feature type="binding site" evidence="3">
    <location>
        <position position="164"/>
    </location>
    <ligand>
        <name>Mn(2+)</name>
        <dbReference type="ChEBI" id="CHEBI:29035"/>
        <label>2</label>
    </ligand>
</feature>
<evidence type="ECO:0000256" key="2">
    <source>
        <dbReference type="ARBA" id="ARBA00022801"/>
    </source>
</evidence>
<feature type="domain" description="Peptidase M20 dimerisation" evidence="4">
    <location>
        <begin position="187"/>
        <end position="281"/>
    </location>
</feature>
<organism evidence="5">
    <name type="scientific">Dictyoglomus thermophilum</name>
    <dbReference type="NCBI Taxonomy" id="14"/>
    <lineage>
        <taxon>Bacteria</taxon>
        <taxon>Pseudomonadati</taxon>
        <taxon>Dictyoglomota</taxon>
        <taxon>Dictyoglomia</taxon>
        <taxon>Dictyoglomales</taxon>
        <taxon>Dictyoglomaceae</taxon>
        <taxon>Dictyoglomus</taxon>
    </lineage>
</organism>
<feature type="binding site" evidence="3">
    <location>
        <position position="103"/>
    </location>
    <ligand>
        <name>Mn(2+)</name>
        <dbReference type="ChEBI" id="CHEBI:29035"/>
        <label>2</label>
    </ligand>
</feature>
<dbReference type="GO" id="GO:0046872">
    <property type="term" value="F:metal ion binding"/>
    <property type="evidence" value="ECO:0007669"/>
    <property type="project" value="UniProtKB-KW"/>
</dbReference>
<dbReference type="Gene3D" id="3.30.70.360">
    <property type="match status" value="1"/>
</dbReference>
<dbReference type="EMBL" id="DTIN01000044">
    <property type="protein sequence ID" value="HFX14378.1"/>
    <property type="molecule type" value="Genomic_DNA"/>
</dbReference>
<evidence type="ECO:0000259" key="4">
    <source>
        <dbReference type="Pfam" id="PF07687"/>
    </source>
</evidence>
<gene>
    <name evidence="5" type="ORF">ENW00_09615</name>
</gene>
<keyword evidence="3" id="KW-0479">Metal-binding</keyword>
<comment type="caution">
    <text evidence="5">The sequence shown here is derived from an EMBL/GenBank/DDBJ whole genome shotgun (WGS) entry which is preliminary data.</text>
</comment>
<feature type="binding site" evidence="3">
    <location>
        <position position="137"/>
    </location>
    <ligand>
        <name>Mn(2+)</name>
        <dbReference type="ChEBI" id="CHEBI:29035"/>
        <label>2</label>
    </ligand>
</feature>
<sequence length="390" mass="43724">MNLKEMIKEILPEVIELRRSFHMYPELGFQEYKTSEKIVSYLEKNGIEVRKNVAKTGVLGILRGKENGKTILFRADIDALPLEELNNVPYKSKHKGVMHACGHDGHTAILLGTVKILSKLRDQLKGNVKFAFQPAEELPPGGAELMIKEGILENPYVEKVYALHLWNLLPKGKIAIRKGVFCAQADAFTIKIKGKGGHGSAPHHTIDPVIVTVNMVQALQAIPSREIDPLTPFVLSVCKIQSGNTFNVIPEEAEIQGTVRSFDRKIAEKVRDRIKTISQKIGEAFGCKVDLEYQFGYPPGKNDDHEAEFVKNIAKEVIGEDNIEEMTPSMGGEDFSYFLEERPGAMFFLGSRNEEKGFIQPHHSAYFDFDEEAMAIGIEMFVRIALQNLI</sequence>
<evidence type="ECO:0000256" key="3">
    <source>
        <dbReference type="PIRSR" id="PIRSR005962-1"/>
    </source>
</evidence>
<accession>A0A7C3RJL1</accession>
<reference evidence="5" key="1">
    <citation type="journal article" date="2020" name="mSystems">
        <title>Genome- and Community-Level Interaction Insights into Carbon Utilization and Element Cycling Functions of Hydrothermarchaeota in Hydrothermal Sediment.</title>
        <authorList>
            <person name="Zhou Z."/>
            <person name="Liu Y."/>
            <person name="Xu W."/>
            <person name="Pan J."/>
            <person name="Luo Z.H."/>
            <person name="Li M."/>
        </authorList>
    </citation>
    <scope>NUCLEOTIDE SEQUENCE [LARGE SCALE GENOMIC DNA]</scope>
    <source>
        <strain evidence="5">SpSt-81</strain>
    </source>
</reference>
<keyword evidence="2 5" id="KW-0378">Hydrolase</keyword>
<dbReference type="FunFam" id="3.30.70.360:FF:000014">
    <property type="entry name" value="N-acyl-L-amino acid amidohydrolase"/>
    <property type="match status" value="1"/>
</dbReference>
<dbReference type="PANTHER" id="PTHR11014">
    <property type="entry name" value="PEPTIDASE M20 FAMILY MEMBER"/>
    <property type="match status" value="1"/>
</dbReference>
<dbReference type="NCBIfam" id="TIGR01891">
    <property type="entry name" value="amidohydrolases"/>
    <property type="match status" value="1"/>
</dbReference>
<feature type="binding site" evidence="3">
    <location>
        <position position="363"/>
    </location>
    <ligand>
        <name>Mn(2+)</name>
        <dbReference type="ChEBI" id="CHEBI:29035"/>
        <label>2</label>
    </ligand>
</feature>
<name>A0A7C3RJL1_DICTH</name>
<comment type="cofactor">
    <cofactor evidence="3">
        <name>Mn(2+)</name>
        <dbReference type="ChEBI" id="CHEBI:29035"/>
    </cofactor>
    <text evidence="3">The Mn(2+) ion enhances activity.</text>
</comment>
<proteinExistence type="inferred from homology"/>
<dbReference type="Gene3D" id="3.40.630.10">
    <property type="entry name" value="Zn peptidases"/>
    <property type="match status" value="1"/>
</dbReference>
<feature type="binding site" evidence="3">
    <location>
        <position position="101"/>
    </location>
    <ligand>
        <name>Mn(2+)</name>
        <dbReference type="ChEBI" id="CHEBI:29035"/>
        <label>2</label>
    </ligand>
</feature>
<dbReference type="CDD" id="cd08021">
    <property type="entry name" value="M20_Acy1_YhaA-like"/>
    <property type="match status" value="1"/>
</dbReference>
<dbReference type="InterPro" id="IPR017439">
    <property type="entry name" value="Amidohydrolase"/>
</dbReference>
<dbReference type="PANTHER" id="PTHR11014:SF63">
    <property type="entry name" value="METALLOPEPTIDASE, PUTATIVE (AFU_ORTHOLOGUE AFUA_6G09600)-RELATED"/>
    <property type="match status" value="1"/>
</dbReference>
<dbReference type="GO" id="GO:0016787">
    <property type="term" value="F:hydrolase activity"/>
    <property type="evidence" value="ECO:0007669"/>
    <property type="project" value="UniProtKB-KW"/>
</dbReference>
<dbReference type="InterPro" id="IPR002933">
    <property type="entry name" value="Peptidase_M20"/>
</dbReference>
<protein>
    <submittedName>
        <fullName evidence="5">Amidohydrolase</fullName>
    </submittedName>
</protein>
<dbReference type="AlphaFoldDB" id="A0A7C3RJL1"/>
<dbReference type="Pfam" id="PF01546">
    <property type="entry name" value="Peptidase_M20"/>
    <property type="match status" value="1"/>
</dbReference>
<dbReference type="PIRSF" id="PIRSF005962">
    <property type="entry name" value="Pept_M20D_amidohydro"/>
    <property type="match status" value="1"/>
</dbReference>
<dbReference type="SUPFAM" id="SSF53187">
    <property type="entry name" value="Zn-dependent exopeptidases"/>
    <property type="match status" value="1"/>
</dbReference>